<dbReference type="InterPro" id="IPR036875">
    <property type="entry name" value="Znf_CCHC_sf"/>
</dbReference>
<dbReference type="EMBL" id="CAJNOC010007821">
    <property type="protein sequence ID" value="CAF1105585.1"/>
    <property type="molecule type" value="Genomic_DNA"/>
</dbReference>
<sequence>PEKNEDDKTDKLTTKYETNKNYYKLTNTSIEQSKNEIIDEETFNNSPIRPSTSKYALNDPGNIVLPSTTNTTATGFNKDKQKPSLPFTDQTNFSTILTPQPIFESKSLLYNSEFSPEYQTHPNTSSTIKSSFRDNLTNELRYVEKPMRLDASTPRFSGNPKDVVDDWLFMIKQGFISSRIKEEDKLNSIVNYVSELPLLILRRHIEANSSWLGFELKISKTFKNIDKEHKIRSDLSVLKHKDNMSIESYINRFLTLINKLPLMAEEEKIFYFKEGLKDNIKKEIICRGINRETITCTRCKRKAHYAKKCRVRLDKINQIRITEYSDNDVDKIYVVKTDNKGIPSLIGKIQGISLKVGIDCGATHSVMNHMTAIANNFEIFRTNNSIKTATGTVTKASGRTRLLEVDIGGNISMIEFIVFDHEDHDILLGMDWFHKTQSGIFPSQGIIKFPDFELNIKSHQSSRIDVFEVFTSEIEESEKYLDYLSDNPELKMVPEIELDSKQLNSFNELKGEASSLCAHSIQTSELVMFTNTPLDS</sequence>
<dbReference type="InterPro" id="IPR021109">
    <property type="entry name" value="Peptidase_aspartic_dom_sf"/>
</dbReference>
<organism evidence="2 3">
    <name type="scientific">Brachionus calyciflorus</name>
    <dbReference type="NCBI Taxonomy" id="104777"/>
    <lineage>
        <taxon>Eukaryota</taxon>
        <taxon>Metazoa</taxon>
        <taxon>Spiralia</taxon>
        <taxon>Gnathifera</taxon>
        <taxon>Rotifera</taxon>
        <taxon>Eurotatoria</taxon>
        <taxon>Monogononta</taxon>
        <taxon>Pseudotrocha</taxon>
        <taxon>Ploima</taxon>
        <taxon>Brachionidae</taxon>
        <taxon>Brachionus</taxon>
    </lineage>
</organism>
<dbReference type="Proteomes" id="UP000663879">
    <property type="component" value="Unassembled WGS sequence"/>
</dbReference>
<dbReference type="Gene3D" id="2.40.70.10">
    <property type="entry name" value="Acid Proteases"/>
    <property type="match status" value="1"/>
</dbReference>
<feature type="domain" description="Retrotransposon gag" evidence="1">
    <location>
        <begin position="202"/>
        <end position="277"/>
    </location>
</feature>
<dbReference type="OrthoDB" id="10186912at2759"/>
<name>A0A814PI23_9BILA</name>
<comment type="caution">
    <text evidence="2">The sequence shown here is derived from an EMBL/GenBank/DDBJ whole genome shotgun (WGS) entry which is preliminary data.</text>
</comment>
<protein>
    <recommendedName>
        <fullName evidence="1">Retrotransposon gag domain-containing protein</fullName>
    </recommendedName>
</protein>
<dbReference type="CDD" id="cd00303">
    <property type="entry name" value="retropepsin_like"/>
    <property type="match status" value="1"/>
</dbReference>
<dbReference type="SUPFAM" id="SSF50630">
    <property type="entry name" value="Acid proteases"/>
    <property type="match status" value="1"/>
</dbReference>
<dbReference type="PANTHER" id="PTHR15503">
    <property type="entry name" value="LDOC1 RELATED"/>
    <property type="match status" value="1"/>
</dbReference>
<dbReference type="InterPro" id="IPR005162">
    <property type="entry name" value="Retrotrans_gag_dom"/>
</dbReference>
<proteinExistence type="predicted"/>
<dbReference type="InterPro" id="IPR032567">
    <property type="entry name" value="RTL1-rel"/>
</dbReference>
<reference evidence="2" key="1">
    <citation type="submission" date="2021-02" db="EMBL/GenBank/DDBJ databases">
        <authorList>
            <person name="Nowell W R."/>
        </authorList>
    </citation>
    <scope>NUCLEOTIDE SEQUENCE</scope>
    <source>
        <strain evidence="2">Ploen Becks lab</strain>
    </source>
</reference>
<dbReference type="PANTHER" id="PTHR15503:SF45">
    <property type="entry name" value="RNA-DIRECTED DNA POLYMERASE HOMOLOG"/>
    <property type="match status" value="1"/>
</dbReference>
<dbReference type="Pfam" id="PF13975">
    <property type="entry name" value="gag-asp_proteas"/>
    <property type="match status" value="1"/>
</dbReference>
<keyword evidence="3" id="KW-1185">Reference proteome</keyword>
<evidence type="ECO:0000313" key="3">
    <source>
        <dbReference type="Proteomes" id="UP000663879"/>
    </source>
</evidence>
<feature type="non-terminal residue" evidence="2">
    <location>
        <position position="1"/>
    </location>
</feature>
<dbReference type="AlphaFoldDB" id="A0A814PI23"/>
<dbReference type="GO" id="GO:0008270">
    <property type="term" value="F:zinc ion binding"/>
    <property type="evidence" value="ECO:0007669"/>
    <property type="project" value="InterPro"/>
</dbReference>
<evidence type="ECO:0000259" key="1">
    <source>
        <dbReference type="Pfam" id="PF03732"/>
    </source>
</evidence>
<dbReference type="SUPFAM" id="SSF57756">
    <property type="entry name" value="Retrovirus zinc finger-like domains"/>
    <property type="match status" value="1"/>
</dbReference>
<accession>A0A814PI23</accession>
<dbReference type="Pfam" id="PF03732">
    <property type="entry name" value="Retrotrans_gag"/>
    <property type="match status" value="1"/>
</dbReference>
<dbReference type="GO" id="GO:0003676">
    <property type="term" value="F:nucleic acid binding"/>
    <property type="evidence" value="ECO:0007669"/>
    <property type="project" value="InterPro"/>
</dbReference>
<gene>
    <name evidence="2" type="ORF">OXX778_LOCUS21369</name>
</gene>
<evidence type="ECO:0000313" key="2">
    <source>
        <dbReference type="EMBL" id="CAF1105585.1"/>
    </source>
</evidence>